<feature type="domain" description="Polymerase nucleotidyl transferase" evidence="1">
    <location>
        <begin position="119"/>
        <end position="147"/>
    </location>
</feature>
<reference evidence="2" key="1">
    <citation type="submission" date="2020-05" db="EMBL/GenBank/DDBJ databases">
        <authorList>
            <person name="Chiriac C."/>
            <person name="Salcher M."/>
            <person name="Ghai R."/>
            <person name="Kavagutti S V."/>
        </authorList>
    </citation>
    <scope>NUCLEOTIDE SEQUENCE</scope>
</reference>
<sequence length="215" mass="23438">MHPLYGSAMEIGHPFRVVTPSLDGEILAVLVAADDECTAPTIHKRIGDFSQSGVRKACARLTEQGIILMRRVGNADVFRLNRDHIAAGPIIDLAGLRGVLFDRIADHLDSWEIPSEYSALFGSVTRGTMSPRSDVDVFIVRPEGRDEDDPTWRGQVDDLSRQVTAWTGNSTRILEYRARDMKEGLRLSGNPIAVGEPSASGIRLAGVPVHVRGVG</sequence>
<gene>
    <name evidence="2" type="ORF">UFOPK3402_01097</name>
</gene>
<evidence type="ECO:0000259" key="1">
    <source>
        <dbReference type="Pfam" id="PF01909"/>
    </source>
</evidence>
<dbReference type="Gene3D" id="1.10.10.10">
    <property type="entry name" value="Winged helix-like DNA-binding domain superfamily/Winged helix DNA-binding domain"/>
    <property type="match status" value="1"/>
</dbReference>
<organism evidence="2">
    <name type="scientific">freshwater metagenome</name>
    <dbReference type="NCBI Taxonomy" id="449393"/>
    <lineage>
        <taxon>unclassified sequences</taxon>
        <taxon>metagenomes</taxon>
        <taxon>ecological metagenomes</taxon>
    </lineage>
</organism>
<dbReference type="Pfam" id="PF01909">
    <property type="entry name" value="NTP_transf_2"/>
    <property type="match status" value="1"/>
</dbReference>
<dbReference type="AlphaFoldDB" id="A0A6J7EC39"/>
<dbReference type="GO" id="GO:0016779">
    <property type="term" value="F:nucleotidyltransferase activity"/>
    <property type="evidence" value="ECO:0007669"/>
    <property type="project" value="InterPro"/>
</dbReference>
<evidence type="ECO:0000313" key="2">
    <source>
        <dbReference type="EMBL" id="CAB4878534.1"/>
    </source>
</evidence>
<dbReference type="SUPFAM" id="SSF81301">
    <property type="entry name" value="Nucleotidyltransferase"/>
    <property type="match status" value="1"/>
</dbReference>
<dbReference type="SUPFAM" id="SSF46785">
    <property type="entry name" value="Winged helix' DNA-binding domain"/>
    <property type="match status" value="1"/>
</dbReference>
<name>A0A6J7EC39_9ZZZZ</name>
<dbReference type="Gene3D" id="3.30.460.10">
    <property type="entry name" value="Beta Polymerase, domain 2"/>
    <property type="match status" value="1"/>
</dbReference>
<dbReference type="InterPro" id="IPR002934">
    <property type="entry name" value="Polymerase_NTP_transf_dom"/>
</dbReference>
<dbReference type="CDD" id="cd05403">
    <property type="entry name" value="NT_KNTase_like"/>
    <property type="match status" value="1"/>
</dbReference>
<dbReference type="InterPro" id="IPR036388">
    <property type="entry name" value="WH-like_DNA-bd_sf"/>
</dbReference>
<dbReference type="EMBL" id="CAFBLS010000128">
    <property type="protein sequence ID" value="CAB4878534.1"/>
    <property type="molecule type" value="Genomic_DNA"/>
</dbReference>
<accession>A0A6J7EC39</accession>
<protein>
    <submittedName>
        <fullName evidence="2">Unannotated protein</fullName>
    </submittedName>
</protein>
<dbReference type="InterPro" id="IPR043519">
    <property type="entry name" value="NT_sf"/>
</dbReference>
<proteinExistence type="predicted"/>
<dbReference type="InterPro" id="IPR036390">
    <property type="entry name" value="WH_DNA-bd_sf"/>
</dbReference>